<gene>
    <name evidence="1" type="ORF">CH367_10875</name>
</gene>
<reference evidence="1 2" key="1">
    <citation type="submission" date="2017-07" db="EMBL/GenBank/DDBJ databases">
        <title>Leptospira spp. isolated from tropical soils.</title>
        <authorList>
            <person name="Thibeaux R."/>
            <person name="Iraola G."/>
            <person name="Ferres I."/>
            <person name="Bierque E."/>
            <person name="Girault D."/>
            <person name="Soupe-Gilbert M.-E."/>
            <person name="Picardeau M."/>
            <person name="Goarant C."/>
        </authorList>
    </citation>
    <scope>NUCLEOTIDE SEQUENCE [LARGE SCALE GENOMIC DNA]</scope>
    <source>
        <strain evidence="1 2">FH4-C-A1</strain>
    </source>
</reference>
<evidence type="ECO:0000313" key="1">
    <source>
        <dbReference type="EMBL" id="PJZ57228.1"/>
    </source>
</evidence>
<evidence type="ECO:0008006" key="3">
    <source>
        <dbReference type="Google" id="ProtNLM"/>
    </source>
</evidence>
<protein>
    <recommendedName>
        <fullName evidence="3">DUF4177 domain-containing protein</fullName>
    </recommendedName>
</protein>
<accession>A0ABX4NQG9</accession>
<dbReference type="RefSeq" id="WP_100762533.1">
    <property type="nucleotide sequence ID" value="NZ_NPDS01000004.1"/>
</dbReference>
<comment type="caution">
    <text evidence="1">The sequence shown here is derived from an EMBL/GenBank/DDBJ whole genome shotgun (WGS) entry which is preliminary data.</text>
</comment>
<evidence type="ECO:0000313" key="2">
    <source>
        <dbReference type="Proteomes" id="UP000231879"/>
    </source>
</evidence>
<sequence length="75" mass="8452">MAYKYMVKAFVPTIKGCGAQDQGWDQARCQQFSDFLNTNAVDGWRFHSSEYREVKVKGCSGGSGAWLVCTFEKET</sequence>
<dbReference type="EMBL" id="NPDS01000004">
    <property type="protein sequence ID" value="PJZ57228.1"/>
    <property type="molecule type" value="Genomic_DNA"/>
</dbReference>
<organism evidence="1 2">
    <name type="scientific">Leptospira barantonii</name>
    <dbReference type="NCBI Taxonomy" id="2023184"/>
    <lineage>
        <taxon>Bacteria</taxon>
        <taxon>Pseudomonadati</taxon>
        <taxon>Spirochaetota</taxon>
        <taxon>Spirochaetia</taxon>
        <taxon>Leptospirales</taxon>
        <taxon>Leptospiraceae</taxon>
        <taxon>Leptospira</taxon>
    </lineage>
</organism>
<name>A0ABX4NQG9_9LEPT</name>
<keyword evidence="2" id="KW-1185">Reference proteome</keyword>
<dbReference type="Proteomes" id="UP000231879">
    <property type="component" value="Unassembled WGS sequence"/>
</dbReference>
<proteinExistence type="predicted"/>